<keyword evidence="2" id="KW-0812">Transmembrane</keyword>
<proteinExistence type="predicted"/>
<dbReference type="Proteomes" id="UP001596012">
    <property type="component" value="Unassembled WGS sequence"/>
</dbReference>
<keyword evidence="2" id="KW-1133">Transmembrane helix</keyword>
<feature type="compositionally biased region" description="Low complexity" evidence="1">
    <location>
        <begin position="70"/>
        <end position="79"/>
    </location>
</feature>
<name>A0ABV8YR67_9ACTN</name>
<dbReference type="RefSeq" id="WP_386345319.1">
    <property type="nucleotide sequence ID" value="NZ_JBHSFG010000045.1"/>
</dbReference>
<evidence type="ECO:0000256" key="2">
    <source>
        <dbReference type="SAM" id="Phobius"/>
    </source>
</evidence>
<comment type="caution">
    <text evidence="3">The sequence shown here is derived from an EMBL/GenBank/DDBJ whole genome shotgun (WGS) entry which is preliminary data.</text>
</comment>
<gene>
    <name evidence="3" type="ORF">ACFPH6_25185</name>
</gene>
<feature type="region of interest" description="Disordered" evidence="1">
    <location>
        <begin position="52"/>
        <end position="87"/>
    </location>
</feature>
<protein>
    <submittedName>
        <fullName evidence="3">Uncharacterized protein</fullName>
    </submittedName>
</protein>
<evidence type="ECO:0000256" key="1">
    <source>
        <dbReference type="SAM" id="MobiDB-lite"/>
    </source>
</evidence>
<evidence type="ECO:0000313" key="4">
    <source>
        <dbReference type="Proteomes" id="UP001596012"/>
    </source>
</evidence>
<feature type="transmembrane region" description="Helical" evidence="2">
    <location>
        <begin position="24"/>
        <end position="43"/>
    </location>
</feature>
<dbReference type="EMBL" id="JBHSFG010000045">
    <property type="protein sequence ID" value="MFC4467782.1"/>
    <property type="molecule type" value="Genomic_DNA"/>
</dbReference>
<evidence type="ECO:0000313" key="3">
    <source>
        <dbReference type="EMBL" id="MFC4467782.1"/>
    </source>
</evidence>
<sequence>MSACTGAAKSSRGVWVDGVMLSKAAVLLGSLAFALLACVLLTLRNNTSGGCASLQQHPIGQRQAPRPPAADRTATAGPRPTDPAQHC</sequence>
<organism evidence="3 4">
    <name type="scientific">Streptomyces xiangluensis</name>
    <dbReference type="NCBI Taxonomy" id="2665720"/>
    <lineage>
        <taxon>Bacteria</taxon>
        <taxon>Bacillati</taxon>
        <taxon>Actinomycetota</taxon>
        <taxon>Actinomycetes</taxon>
        <taxon>Kitasatosporales</taxon>
        <taxon>Streptomycetaceae</taxon>
        <taxon>Streptomyces</taxon>
    </lineage>
</organism>
<accession>A0ABV8YR67</accession>
<reference evidence="4" key="1">
    <citation type="journal article" date="2019" name="Int. J. Syst. Evol. Microbiol.">
        <title>The Global Catalogue of Microorganisms (GCM) 10K type strain sequencing project: providing services to taxonomists for standard genome sequencing and annotation.</title>
        <authorList>
            <consortium name="The Broad Institute Genomics Platform"/>
            <consortium name="The Broad Institute Genome Sequencing Center for Infectious Disease"/>
            <person name="Wu L."/>
            <person name="Ma J."/>
        </authorList>
    </citation>
    <scope>NUCLEOTIDE SEQUENCE [LARGE SCALE GENOMIC DNA]</scope>
    <source>
        <strain evidence="4">DT43</strain>
    </source>
</reference>
<keyword evidence="4" id="KW-1185">Reference proteome</keyword>
<keyword evidence="2" id="KW-0472">Membrane</keyword>